<dbReference type="Proteomes" id="UP000184109">
    <property type="component" value="Unassembled WGS sequence"/>
</dbReference>
<keyword evidence="4" id="KW-1185">Reference proteome</keyword>
<evidence type="ECO:0000256" key="1">
    <source>
        <dbReference type="SAM" id="SignalP"/>
    </source>
</evidence>
<feature type="chain" id="PRO_5012115756" description="DUF5013 domain-containing protein" evidence="1">
    <location>
        <begin position="20"/>
        <end position="412"/>
    </location>
</feature>
<dbReference type="PROSITE" id="PS51257">
    <property type="entry name" value="PROKAR_LIPOPROTEIN"/>
    <property type="match status" value="1"/>
</dbReference>
<evidence type="ECO:0000313" key="3">
    <source>
        <dbReference type="EMBL" id="SHH56194.1"/>
    </source>
</evidence>
<dbReference type="InterPro" id="IPR032181">
    <property type="entry name" value="DUF5013"/>
</dbReference>
<dbReference type="Pfam" id="PF16405">
    <property type="entry name" value="DUF5013"/>
    <property type="match status" value="1"/>
</dbReference>
<accession>A0A1M5TZS9</accession>
<evidence type="ECO:0000259" key="2">
    <source>
        <dbReference type="Pfam" id="PF16405"/>
    </source>
</evidence>
<sequence>MKCKLTNVVKLLFSSIVFTLVSCDFNELPEPPKAEKAPITNLKSFEIIPGKNKVWIKGVIDDPTIAEVSISWNNGADSSTISVDASNEADTINSEIDNLDEKLYLFEVKTIDKQGNTSASISGGVEVYGDNYILNLKNRNITASKLDSPSLNIEFETSSTSGGNLGSEILYQSTDGFEKKLFVTPVANQIDLLDFVAGSTIQYRSAYLFSPVNTDTVYTSYKTHKPLVVPKLQNAAVPFIAETTNGRWGTLAAPWITNDAAKNHGGLGGWDEWNGNIFNMESGWGESNIINGKIHQVITLDPANYKLIIDIRDTNHDTNSDGAYFVVAKGNTGLPNVENVEDNSNPDNINLEDNIDANDILVLGYTKIEVTGGIVEVEFILEETTEVSIGIVATQQGNYFCNVLSWELTGSN</sequence>
<organism evidence="3 4">
    <name type="scientific">Wenyingzhuangia marina</name>
    <dbReference type="NCBI Taxonomy" id="1195760"/>
    <lineage>
        <taxon>Bacteria</taxon>
        <taxon>Pseudomonadati</taxon>
        <taxon>Bacteroidota</taxon>
        <taxon>Flavobacteriia</taxon>
        <taxon>Flavobacteriales</taxon>
        <taxon>Flavobacteriaceae</taxon>
        <taxon>Wenyingzhuangia</taxon>
    </lineage>
</organism>
<reference evidence="4" key="1">
    <citation type="submission" date="2016-11" db="EMBL/GenBank/DDBJ databases">
        <authorList>
            <person name="Varghese N."/>
            <person name="Submissions S."/>
        </authorList>
    </citation>
    <scope>NUCLEOTIDE SEQUENCE [LARGE SCALE GENOMIC DNA]</scope>
    <source>
        <strain evidence="4">DSM 100572</strain>
    </source>
</reference>
<protein>
    <recommendedName>
        <fullName evidence="2">DUF5013 domain-containing protein</fullName>
    </recommendedName>
</protein>
<name>A0A1M5TZS9_9FLAO</name>
<dbReference type="EMBL" id="FQXQ01000002">
    <property type="protein sequence ID" value="SHH56194.1"/>
    <property type="molecule type" value="Genomic_DNA"/>
</dbReference>
<gene>
    <name evidence="3" type="ORF">SAMN05444281_0944</name>
</gene>
<keyword evidence="1" id="KW-0732">Signal</keyword>
<feature type="domain" description="DUF5013" evidence="2">
    <location>
        <begin position="233"/>
        <end position="390"/>
    </location>
</feature>
<dbReference type="Pfam" id="PF16389">
    <property type="entry name" value="DUF4998"/>
    <property type="match status" value="1"/>
</dbReference>
<dbReference type="AlphaFoldDB" id="A0A1M5TZS9"/>
<evidence type="ECO:0000313" key="4">
    <source>
        <dbReference type="Proteomes" id="UP000184109"/>
    </source>
</evidence>
<dbReference type="RefSeq" id="WP_073118838.1">
    <property type="nucleotide sequence ID" value="NZ_BMEN01000002.1"/>
</dbReference>
<feature type="signal peptide" evidence="1">
    <location>
        <begin position="1"/>
        <end position="19"/>
    </location>
</feature>
<proteinExistence type="predicted"/>
<dbReference type="OrthoDB" id="9794261at2"/>